<evidence type="ECO:0000256" key="1">
    <source>
        <dbReference type="ARBA" id="ARBA00022729"/>
    </source>
</evidence>
<proteinExistence type="predicted"/>
<organism evidence="3 4">
    <name type="scientific">Faecalibacterium prausnitzii</name>
    <dbReference type="NCBI Taxonomy" id="853"/>
    <lineage>
        <taxon>Bacteria</taxon>
        <taxon>Bacillati</taxon>
        <taxon>Bacillota</taxon>
        <taxon>Clostridia</taxon>
        <taxon>Eubacteriales</taxon>
        <taxon>Oscillospiraceae</taxon>
        <taxon>Faecalibacterium</taxon>
    </lineage>
</organism>
<comment type="caution">
    <text evidence="3">The sequence shown here is derived from an EMBL/GenBank/DDBJ whole genome shotgun (WGS) entry which is preliminary data.</text>
</comment>
<dbReference type="PANTHER" id="PTHR33376:SF3">
    <property type="entry name" value="C4-DICARBOXYLATE-BINDING PROTEIN"/>
    <property type="match status" value="1"/>
</dbReference>
<feature type="chain" id="PRO_5039192952" evidence="2">
    <location>
        <begin position="24"/>
        <end position="350"/>
    </location>
</feature>
<dbReference type="CDD" id="cd13669">
    <property type="entry name" value="PBP2_TRAP_TM0322_like"/>
    <property type="match status" value="1"/>
</dbReference>
<gene>
    <name evidence="3" type="ORF">C4N26_03015</name>
</gene>
<dbReference type="Proteomes" id="UP000251144">
    <property type="component" value="Unassembled WGS sequence"/>
</dbReference>
<dbReference type="PANTHER" id="PTHR33376">
    <property type="match status" value="1"/>
</dbReference>
<dbReference type="InterPro" id="IPR018389">
    <property type="entry name" value="DctP_fam"/>
</dbReference>
<feature type="signal peptide" evidence="2">
    <location>
        <begin position="1"/>
        <end position="23"/>
    </location>
</feature>
<dbReference type="RefSeq" id="WP_158400266.1">
    <property type="nucleotide sequence ID" value="NZ_PRLB01000001.1"/>
</dbReference>
<dbReference type="PROSITE" id="PS51318">
    <property type="entry name" value="TAT"/>
    <property type="match status" value="1"/>
</dbReference>
<dbReference type="NCBIfam" id="NF037995">
    <property type="entry name" value="TRAP_S1"/>
    <property type="match status" value="1"/>
</dbReference>
<name>A0A329U493_9FIRM</name>
<protein>
    <submittedName>
        <fullName evidence="3">C4-dicarboxylate ABC transporter substrate-binding protein</fullName>
    </submittedName>
</protein>
<dbReference type="Pfam" id="PF03480">
    <property type="entry name" value="DctP"/>
    <property type="match status" value="1"/>
</dbReference>
<dbReference type="InterPro" id="IPR038404">
    <property type="entry name" value="TRAP_DctP_sf"/>
</dbReference>
<dbReference type="EMBL" id="PRLB01000001">
    <property type="protein sequence ID" value="RAW55974.1"/>
    <property type="molecule type" value="Genomic_DNA"/>
</dbReference>
<evidence type="ECO:0000256" key="2">
    <source>
        <dbReference type="SAM" id="SignalP"/>
    </source>
</evidence>
<dbReference type="AlphaFoldDB" id="A0A329U493"/>
<dbReference type="Gene3D" id="3.40.190.170">
    <property type="entry name" value="Bacterial extracellular solute-binding protein, family 7"/>
    <property type="match status" value="1"/>
</dbReference>
<dbReference type="PROSITE" id="PS51257">
    <property type="entry name" value="PROKAR_LIPOPROTEIN"/>
    <property type="match status" value="1"/>
</dbReference>
<keyword evidence="1 2" id="KW-0732">Signal</keyword>
<accession>A0A329U493</accession>
<dbReference type="InterPro" id="IPR006311">
    <property type="entry name" value="TAT_signal"/>
</dbReference>
<dbReference type="GO" id="GO:0055085">
    <property type="term" value="P:transmembrane transport"/>
    <property type="evidence" value="ECO:0007669"/>
    <property type="project" value="InterPro"/>
</dbReference>
<dbReference type="OrthoDB" id="9815946at2"/>
<evidence type="ECO:0000313" key="3">
    <source>
        <dbReference type="EMBL" id="RAW55974.1"/>
    </source>
</evidence>
<reference evidence="3 4" key="1">
    <citation type="submission" date="2018-02" db="EMBL/GenBank/DDBJ databases">
        <title>Complete genome sequencing of Faecalibacterium prausnitzii strains isolated from the human gut.</title>
        <authorList>
            <person name="Fitzgerald B.C."/>
            <person name="Shkoporov A.N."/>
            <person name="Ross P.R."/>
            <person name="Hill C."/>
        </authorList>
    </citation>
    <scope>NUCLEOTIDE SEQUENCE [LARGE SCALE GENOMIC DNA]</scope>
    <source>
        <strain evidence="3 4">APC942/32-1</strain>
    </source>
</reference>
<sequence>MKKISRRSFLAVCGAMAATAALTACGGSSASTAGTAASGSTAGSVASGEVFELKLSTTQTDTSMIYQGLQAAADKVAEDTDGHVKVTIYPSSQLGGEEDMIDQALQGMGIAVLTDAGRLSSYVNDIGIMNMAYIVDNYEDGMKLMATDTFKGWDADLANNGICGLCYNYYDGARSFMGHKAYNTPADLKGAVIRTPGADPYVESISAMGATPYNIAWSEVYNGIQTKSIDGCEVQYTSAVSSKIYEVCEYVSKTEHINLFNMVICGQAWFDKLPAEYQEVMKKDFNDCAYNNAQDIIAAQDDMEKTLTDNGMTIVEVDKDIFREAVKPAYEKLGWTELREQLYKEAGVEA</sequence>
<evidence type="ECO:0000313" key="4">
    <source>
        <dbReference type="Proteomes" id="UP000251144"/>
    </source>
</evidence>